<dbReference type="PaxDb" id="39947-A0A0P0VZC2"/>
<dbReference type="Proteomes" id="UP000059680">
    <property type="component" value="Chromosome 3"/>
</dbReference>
<evidence type="ECO:0000313" key="1">
    <source>
        <dbReference type="EMBL" id="BAS84596.1"/>
    </source>
</evidence>
<protein>
    <submittedName>
        <fullName evidence="1">Os03g0400600 protein</fullName>
    </submittedName>
</protein>
<dbReference type="InParanoid" id="A0A0P0VZC2"/>
<keyword evidence="2" id="KW-1185">Reference proteome</keyword>
<proteinExistence type="predicted"/>
<name>A0A0P0VZC2_ORYSJ</name>
<reference evidence="1 2" key="2">
    <citation type="journal article" date="2013" name="Plant Cell Physiol.">
        <title>Rice Annotation Project Database (RAP-DB): an integrative and interactive database for rice genomics.</title>
        <authorList>
            <person name="Sakai H."/>
            <person name="Lee S.S."/>
            <person name="Tanaka T."/>
            <person name="Numa H."/>
            <person name="Kim J."/>
            <person name="Kawahara Y."/>
            <person name="Wakimoto H."/>
            <person name="Yang C.C."/>
            <person name="Iwamoto M."/>
            <person name="Abe T."/>
            <person name="Yamada Y."/>
            <person name="Muto A."/>
            <person name="Inokuchi H."/>
            <person name="Ikemura T."/>
            <person name="Matsumoto T."/>
            <person name="Sasaki T."/>
            <person name="Itoh T."/>
        </authorList>
    </citation>
    <scope>NUCLEOTIDE SEQUENCE [LARGE SCALE GENOMIC DNA]</scope>
    <source>
        <strain evidence="2">cv. Nipponbare</strain>
    </source>
</reference>
<evidence type="ECO:0000313" key="2">
    <source>
        <dbReference type="Proteomes" id="UP000059680"/>
    </source>
</evidence>
<reference evidence="2" key="1">
    <citation type="journal article" date="2005" name="Nature">
        <title>The map-based sequence of the rice genome.</title>
        <authorList>
            <consortium name="International rice genome sequencing project (IRGSP)"/>
            <person name="Matsumoto T."/>
            <person name="Wu J."/>
            <person name="Kanamori H."/>
            <person name="Katayose Y."/>
            <person name="Fujisawa M."/>
            <person name="Namiki N."/>
            <person name="Mizuno H."/>
            <person name="Yamamoto K."/>
            <person name="Antonio B.A."/>
            <person name="Baba T."/>
            <person name="Sakata K."/>
            <person name="Nagamura Y."/>
            <person name="Aoki H."/>
            <person name="Arikawa K."/>
            <person name="Arita K."/>
            <person name="Bito T."/>
            <person name="Chiden Y."/>
            <person name="Fujitsuka N."/>
            <person name="Fukunaka R."/>
            <person name="Hamada M."/>
            <person name="Harada C."/>
            <person name="Hayashi A."/>
            <person name="Hijishita S."/>
            <person name="Honda M."/>
            <person name="Hosokawa S."/>
            <person name="Ichikawa Y."/>
            <person name="Idonuma A."/>
            <person name="Iijima M."/>
            <person name="Ikeda M."/>
            <person name="Ikeno M."/>
            <person name="Ito K."/>
            <person name="Ito S."/>
            <person name="Ito T."/>
            <person name="Ito Y."/>
            <person name="Ito Y."/>
            <person name="Iwabuchi A."/>
            <person name="Kamiya K."/>
            <person name="Karasawa W."/>
            <person name="Kurita K."/>
            <person name="Katagiri S."/>
            <person name="Kikuta A."/>
            <person name="Kobayashi H."/>
            <person name="Kobayashi N."/>
            <person name="Machita K."/>
            <person name="Maehara T."/>
            <person name="Masukawa M."/>
            <person name="Mizubayashi T."/>
            <person name="Mukai Y."/>
            <person name="Nagasaki H."/>
            <person name="Nagata Y."/>
            <person name="Naito S."/>
            <person name="Nakashima M."/>
            <person name="Nakama Y."/>
            <person name="Nakamichi Y."/>
            <person name="Nakamura M."/>
            <person name="Meguro A."/>
            <person name="Negishi M."/>
            <person name="Ohta I."/>
            <person name="Ohta T."/>
            <person name="Okamoto M."/>
            <person name="Ono N."/>
            <person name="Saji S."/>
            <person name="Sakaguchi M."/>
            <person name="Sakai K."/>
            <person name="Shibata M."/>
            <person name="Shimokawa T."/>
            <person name="Song J."/>
            <person name="Takazaki Y."/>
            <person name="Terasawa K."/>
            <person name="Tsugane M."/>
            <person name="Tsuji K."/>
            <person name="Ueda S."/>
            <person name="Waki K."/>
            <person name="Yamagata H."/>
            <person name="Yamamoto M."/>
            <person name="Yamamoto S."/>
            <person name="Yamane H."/>
            <person name="Yoshiki S."/>
            <person name="Yoshihara R."/>
            <person name="Yukawa K."/>
            <person name="Zhong H."/>
            <person name="Yano M."/>
            <person name="Yuan Q."/>
            <person name="Ouyang S."/>
            <person name="Liu J."/>
            <person name="Jones K.M."/>
            <person name="Gansberger K."/>
            <person name="Moffat K."/>
            <person name="Hill J."/>
            <person name="Bera J."/>
            <person name="Fadrosh D."/>
            <person name="Jin S."/>
            <person name="Johri S."/>
            <person name="Kim M."/>
            <person name="Overton L."/>
            <person name="Reardon M."/>
            <person name="Tsitrin T."/>
            <person name="Vuong H."/>
            <person name="Weaver B."/>
            <person name="Ciecko A."/>
            <person name="Tallon L."/>
            <person name="Jackson J."/>
            <person name="Pai G."/>
            <person name="Aken S.V."/>
            <person name="Utterback T."/>
            <person name="Reidmuller S."/>
            <person name="Feldblyum T."/>
            <person name="Hsiao J."/>
            <person name="Zismann V."/>
            <person name="Iobst S."/>
            <person name="de Vazeille A.R."/>
            <person name="Buell C.R."/>
            <person name="Ying K."/>
            <person name="Li Y."/>
            <person name="Lu T."/>
            <person name="Huang Y."/>
            <person name="Zhao Q."/>
            <person name="Feng Q."/>
            <person name="Zhang L."/>
            <person name="Zhu J."/>
            <person name="Weng Q."/>
            <person name="Mu J."/>
            <person name="Lu Y."/>
            <person name="Fan D."/>
            <person name="Liu Y."/>
            <person name="Guan J."/>
            <person name="Zhang Y."/>
            <person name="Yu S."/>
            <person name="Liu X."/>
            <person name="Zhang Y."/>
            <person name="Hong G."/>
            <person name="Han B."/>
            <person name="Choisne N."/>
            <person name="Demange N."/>
            <person name="Orjeda G."/>
            <person name="Samain S."/>
            <person name="Cattolico L."/>
            <person name="Pelletier E."/>
            <person name="Couloux A."/>
            <person name="Segurens B."/>
            <person name="Wincker P."/>
            <person name="D'Hont A."/>
            <person name="Scarpelli C."/>
            <person name="Weissenbach J."/>
            <person name="Salanoubat M."/>
            <person name="Quetier F."/>
            <person name="Yu Y."/>
            <person name="Kim H.R."/>
            <person name="Rambo T."/>
            <person name="Currie J."/>
            <person name="Collura K."/>
            <person name="Luo M."/>
            <person name="Yang T."/>
            <person name="Ammiraju J.S.S."/>
            <person name="Engler F."/>
            <person name="Soderlund C."/>
            <person name="Wing R.A."/>
            <person name="Palmer L.E."/>
            <person name="de la Bastide M."/>
            <person name="Spiegel L."/>
            <person name="Nascimento L."/>
            <person name="Zutavern T."/>
            <person name="O'Shaughnessy A."/>
            <person name="Dike S."/>
            <person name="Dedhia N."/>
            <person name="Preston R."/>
            <person name="Balija V."/>
            <person name="McCombie W.R."/>
            <person name="Chow T."/>
            <person name="Chen H."/>
            <person name="Chung M."/>
            <person name="Chen C."/>
            <person name="Shaw J."/>
            <person name="Wu H."/>
            <person name="Hsiao K."/>
            <person name="Chao Y."/>
            <person name="Chu M."/>
            <person name="Cheng C."/>
            <person name="Hour A."/>
            <person name="Lee P."/>
            <person name="Lin S."/>
            <person name="Lin Y."/>
            <person name="Liou J."/>
            <person name="Liu S."/>
            <person name="Hsing Y."/>
            <person name="Raghuvanshi S."/>
            <person name="Mohanty A."/>
            <person name="Bharti A.K."/>
            <person name="Gaur A."/>
            <person name="Gupta V."/>
            <person name="Kumar D."/>
            <person name="Ravi V."/>
            <person name="Vij S."/>
            <person name="Kapur A."/>
            <person name="Khurana P."/>
            <person name="Khurana P."/>
            <person name="Khurana J.P."/>
            <person name="Tyagi A.K."/>
            <person name="Gaikwad K."/>
            <person name="Singh A."/>
            <person name="Dalal V."/>
            <person name="Srivastava S."/>
            <person name="Dixit A."/>
            <person name="Pal A.K."/>
            <person name="Ghazi I.A."/>
            <person name="Yadav M."/>
            <person name="Pandit A."/>
            <person name="Bhargava A."/>
            <person name="Sureshbabu K."/>
            <person name="Batra K."/>
            <person name="Sharma T.R."/>
            <person name="Mohapatra T."/>
            <person name="Singh N.K."/>
            <person name="Messing J."/>
            <person name="Nelson A.B."/>
            <person name="Fuks G."/>
            <person name="Kavchok S."/>
            <person name="Keizer G."/>
            <person name="Linton E."/>
            <person name="Llaca V."/>
            <person name="Song R."/>
            <person name="Tanyolac B."/>
            <person name="Young S."/>
            <person name="Ho-Il K."/>
            <person name="Hahn J.H."/>
            <person name="Sangsakoo G."/>
            <person name="Vanavichit A."/>
            <person name="de Mattos Luiz.A.T."/>
            <person name="Zimmer P.D."/>
            <person name="Malone G."/>
            <person name="Dellagostin O."/>
            <person name="de Oliveira A.C."/>
            <person name="Bevan M."/>
            <person name="Bancroft I."/>
            <person name="Minx P."/>
            <person name="Cordum H."/>
            <person name="Wilson R."/>
            <person name="Cheng Z."/>
            <person name="Jin W."/>
            <person name="Jiang J."/>
            <person name="Leong S.A."/>
            <person name="Iwama H."/>
            <person name="Gojobori T."/>
            <person name="Itoh T."/>
            <person name="Niimura Y."/>
            <person name="Fujii Y."/>
            <person name="Habara T."/>
            <person name="Sakai H."/>
            <person name="Sato Y."/>
            <person name="Wilson G."/>
            <person name="Kumar K."/>
            <person name="McCouch S."/>
            <person name="Juretic N."/>
            <person name="Hoen D."/>
            <person name="Wright S."/>
            <person name="Bruskiewich R."/>
            <person name="Bureau T."/>
            <person name="Miyao A."/>
            <person name="Hirochika H."/>
            <person name="Nishikawa T."/>
            <person name="Kadowaki K."/>
            <person name="Sugiura M."/>
            <person name="Burr B."/>
            <person name="Sasaki T."/>
        </authorList>
    </citation>
    <scope>NUCLEOTIDE SEQUENCE [LARGE SCALE GENOMIC DNA]</scope>
    <source>
        <strain evidence="2">cv. Nipponbare</strain>
    </source>
</reference>
<dbReference type="EMBL" id="AP014959">
    <property type="protein sequence ID" value="BAS84596.1"/>
    <property type="molecule type" value="Genomic_DNA"/>
</dbReference>
<dbReference type="Gramene" id="Os03t0400600-01">
    <property type="protein sequence ID" value="Os03t0400600-01"/>
    <property type="gene ID" value="Os03g0400600"/>
</dbReference>
<accession>A0A0P0VZC2</accession>
<reference evidence="1 2" key="3">
    <citation type="journal article" date="2013" name="Rice">
        <title>Improvement of the Oryza sativa Nipponbare reference genome using next generation sequence and optical map data.</title>
        <authorList>
            <person name="Kawahara Y."/>
            <person name="de la Bastide M."/>
            <person name="Hamilton J.P."/>
            <person name="Kanamori H."/>
            <person name="McCombie W.R."/>
            <person name="Ouyang S."/>
            <person name="Schwartz D.C."/>
            <person name="Tanaka T."/>
            <person name="Wu J."/>
            <person name="Zhou S."/>
            <person name="Childs K.L."/>
            <person name="Davidson R.M."/>
            <person name="Lin H."/>
            <person name="Quesada-Ocampo L."/>
            <person name="Vaillancourt B."/>
            <person name="Sakai H."/>
            <person name="Lee S.S."/>
            <person name="Kim J."/>
            <person name="Numa H."/>
            <person name="Itoh T."/>
            <person name="Buell C.R."/>
            <person name="Matsumoto T."/>
        </authorList>
    </citation>
    <scope>NUCLEOTIDE SEQUENCE [LARGE SCALE GENOMIC DNA]</scope>
    <source>
        <strain evidence="2">cv. Nipponbare</strain>
    </source>
</reference>
<sequence length="84" mass="9889">MMVMVVATAVWKFMAFLNKAVATARCRGWRPRRWCSCSDWRRTPEFTLRRVLHGFGILGLGIGDFGVFFLQECELWIWDVNWGM</sequence>
<dbReference type="AlphaFoldDB" id="A0A0P0VZC2"/>
<dbReference type="STRING" id="39947.A0A0P0VZC2"/>
<gene>
    <name evidence="1" type="ordered locus">Os03g0400600</name>
    <name evidence="1" type="ORF">OSNPB_030400600</name>
</gene>
<organism evidence="1 2">
    <name type="scientific">Oryza sativa subsp. japonica</name>
    <name type="common">Rice</name>
    <dbReference type="NCBI Taxonomy" id="39947"/>
    <lineage>
        <taxon>Eukaryota</taxon>
        <taxon>Viridiplantae</taxon>
        <taxon>Streptophyta</taxon>
        <taxon>Embryophyta</taxon>
        <taxon>Tracheophyta</taxon>
        <taxon>Spermatophyta</taxon>
        <taxon>Magnoliopsida</taxon>
        <taxon>Liliopsida</taxon>
        <taxon>Poales</taxon>
        <taxon>Poaceae</taxon>
        <taxon>BOP clade</taxon>
        <taxon>Oryzoideae</taxon>
        <taxon>Oryzeae</taxon>
        <taxon>Oryzinae</taxon>
        <taxon>Oryza</taxon>
        <taxon>Oryza sativa</taxon>
    </lineage>
</organism>